<dbReference type="AlphaFoldDB" id="A0A1I5F2C4"/>
<sequence length="180" mass="18844">MGNRNKSTTSSTVTTETMGEESAGRGFSSVGSIAIRVAGFVPTRVDLRFAGTPQVQLGVSLGTVLVYMSTHLTASTIAQKWASAAPLARGLSQALPVERRAVMASGPWLLSAMVRFAGMPTVNADVMTAQPGRELPTMLRIQVGPVTWELADAVAYTSMLNAWRIAADVLATPGGEAPPV</sequence>
<accession>A0A1I5F2C4</accession>
<organism evidence="2 3">
    <name type="scientific">Pseudonocardia ammonioxydans</name>
    <dbReference type="NCBI Taxonomy" id="260086"/>
    <lineage>
        <taxon>Bacteria</taxon>
        <taxon>Bacillati</taxon>
        <taxon>Actinomycetota</taxon>
        <taxon>Actinomycetes</taxon>
        <taxon>Pseudonocardiales</taxon>
        <taxon>Pseudonocardiaceae</taxon>
        <taxon>Pseudonocardia</taxon>
    </lineage>
</organism>
<feature type="compositionally biased region" description="Low complexity" evidence="1">
    <location>
        <begin position="7"/>
        <end position="21"/>
    </location>
</feature>
<protein>
    <submittedName>
        <fullName evidence="2">Uncharacterized protein</fullName>
    </submittedName>
</protein>
<evidence type="ECO:0000313" key="3">
    <source>
        <dbReference type="Proteomes" id="UP000199614"/>
    </source>
</evidence>
<name>A0A1I5F2C4_PSUAM</name>
<gene>
    <name evidence="2" type="ORF">SAMN05216207_103459</name>
</gene>
<dbReference type="RefSeq" id="WP_093351129.1">
    <property type="nucleotide sequence ID" value="NZ_FOUY01000034.1"/>
</dbReference>
<evidence type="ECO:0000313" key="2">
    <source>
        <dbReference type="EMBL" id="SFO17843.1"/>
    </source>
</evidence>
<proteinExistence type="predicted"/>
<reference evidence="2 3" key="1">
    <citation type="submission" date="2016-10" db="EMBL/GenBank/DDBJ databases">
        <authorList>
            <person name="de Groot N.N."/>
        </authorList>
    </citation>
    <scope>NUCLEOTIDE SEQUENCE [LARGE SCALE GENOMIC DNA]</scope>
    <source>
        <strain evidence="2 3">CGMCC 4.1877</strain>
    </source>
</reference>
<feature type="region of interest" description="Disordered" evidence="1">
    <location>
        <begin position="1"/>
        <end position="26"/>
    </location>
</feature>
<dbReference type="OrthoDB" id="3575936at2"/>
<dbReference type="Proteomes" id="UP000199614">
    <property type="component" value="Unassembled WGS sequence"/>
</dbReference>
<evidence type="ECO:0000256" key="1">
    <source>
        <dbReference type="SAM" id="MobiDB-lite"/>
    </source>
</evidence>
<dbReference type="EMBL" id="FOUY01000034">
    <property type="protein sequence ID" value="SFO17843.1"/>
    <property type="molecule type" value="Genomic_DNA"/>
</dbReference>
<keyword evidence="3" id="KW-1185">Reference proteome</keyword>